<keyword evidence="2" id="KW-1185">Reference proteome</keyword>
<reference evidence="2" key="1">
    <citation type="submission" date="2016-02" db="EMBL/GenBank/DDBJ databases">
        <authorList>
            <person name="Kaur G."/>
            <person name="Nair G.R."/>
            <person name="Mayilraj S."/>
        </authorList>
    </citation>
    <scope>NUCLEOTIDE SEQUENCE [LARGE SCALE GENOMIC DNA]</scope>
    <source>
        <strain evidence="2">GA-15</strain>
    </source>
</reference>
<evidence type="ECO:0000313" key="1">
    <source>
        <dbReference type="EMBL" id="OAH30366.1"/>
    </source>
</evidence>
<accession>A0A177IP65</accession>
<name>A0A177IP65_9CORY</name>
<dbReference type="EMBL" id="LSTQ01000008">
    <property type="protein sequence ID" value="OAH30366.1"/>
    <property type="molecule type" value="Genomic_DNA"/>
</dbReference>
<evidence type="ECO:0000313" key="2">
    <source>
        <dbReference type="Proteomes" id="UP000076947"/>
    </source>
</evidence>
<comment type="caution">
    <text evidence="1">The sequence shown here is derived from an EMBL/GenBank/DDBJ whole genome shotgun (WGS) entry which is preliminary data.</text>
</comment>
<dbReference type="AlphaFoldDB" id="A0A177IP65"/>
<organism evidence="1 2">
    <name type="scientific">Corynebacterium stationis</name>
    <dbReference type="NCBI Taxonomy" id="1705"/>
    <lineage>
        <taxon>Bacteria</taxon>
        <taxon>Bacillati</taxon>
        <taxon>Actinomycetota</taxon>
        <taxon>Actinomycetes</taxon>
        <taxon>Mycobacteriales</taxon>
        <taxon>Corynebacteriaceae</taxon>
        <taxon>Corynebacterium</taxon>
    </lineage>
</organism>
<protein>
    <submittedName>
        <fullName evidence="1">Uncharacterized protein</fullName>
    </submittedName>
</protein>
<gene>
    <name evidence="1" type="ORF">AYJ05_06380</name>
</gene>
<dbReference type="Proteomes" id="UP000076947">
    <property type="component" value="Unassembled WGS sequence"/>
</dbReference>
<sequence length="88" mass="9344">MSTPPNDDAAFQLMPWTKGTATNTIVEHATNASSSGLVPAMSPGMRKTNTTARLYASPMSARRPCHAATTIMMIAAIAPQISRLLVRS</sequence>
<proteinExistence type="predicted"/>